<organism evidence="3 4">
    <name type="scientific">Arcticibacter pallidicorallinus</name>
    <dbReference type="NCBI Taxonomy" id="1259464"/>
    <lineage>
        <taxon>Bacteria</taxon>
        <taxon>Pseudomonadati</taxon>
        <taxon>Bacteroidota</taxon>
        <taxon>Sphingobacteriia</taxon>
        <taxon>Sphingobacteriales</taxon>
        <taxon>Sphingobacteriaceae</taxon>
        <taxon>Arcticibacter</taxon>
    </lineage>
</organism>
<dbReference type="Pfam" id="PF13448">
    <property type="entry name" value="DUF4114"/>
    <property type="match status" value="1"/>
</dbReference>
<gene>
    <name evidence="3" type="ORF">B0I27_1057</name>
</gene>
<sequence>MCEIMLTKVCTNSYQMNWYKKCTQHSMKMTFLKLCVVMLALSALSCQKNQLTESSGELPGDKVSPEGFNYSTTKKVALNIRLLTRTDQPLKNVLVSVYDPLSMEPGEELTKVLSDADGYVKATLNLPAYLESIVIDPAYIGLARKVNAYIAGSSVTAVIGGANGISGNIMIQKGTRSTMNLKSSRFNTSSQNTAYIYDPASFDELGRPLDREPVDQRVDMAALIQHLGNTIPEGSSVPDRHPEFLNTEAPTNLTITRTSDVWITFVHEGAEFLNSLGYYTYPTGQKPTSADQIDTIRMILPNASMKGSQGLGNLLMGDKVKIGRFKPGTSVGFVLIQNAYQTTDKSVNYNATKFYTDEHLNPETNNSLKRHNVLLNDASQRVFLVAFEDINRTPGAHSDQDFNDLVFYAQSNPVDAISPTGIPFVDEKVVDTDGDGVPDLYDEYPEDPKLAYNRYYPSKSVWGTLTFEDMWPAEGDYDLNDLVISYQYKFAMNANNNVVHLNGSYKPLAAGASFSNGFGVQLPLTAGTVKSVSGQRLSNNYIRLSGNGTEANQSTAVIIPFDSHKELFASNPGFINTVQNSGLVNSTTVDISITFHSPLQEDFTARAPFNPFLISNQTRGREVHLVNHLPTDLADKSLLSTQFDNSNEQKSRYYLTKENKPFALDIFGSFDYPVEKKAIYDVYAYFSQWALSGGVRYADWYADKPGYRNKAFIFFK</sequence>
<evidence type="ECO:0000259" key="1">
    <source>
        <dbReference type="Pfam" id="PF13448"/>
    </source>
</evidence>
<accession>A0A2T0U3R8</accession>
<dbReference type="NCBIfam" id="TIGR04456">
    <property type="entry name" value="LruC_dom"/>
    <property type="match status" value="1"/>
</dbReference>
<feature type="domain" description="DUF4114" evidence="1">
    <location>
        <begin position="325"/>
        <end position="412"/>
    </location>
</feature>
<dbReference type="AlphaFoldDB" id="A0A2T0U3R8"/>
<reference evidence="3 4" key="1">
    <citation type="submission" date="2018-03" db="EMBL/GenBank/DDBJ databases">
        <title>Genomic Encyclopedia of Type Strains, Phase III (KMG-III): the genomes of soil and plant-associated and newly described type strains.</title>
        <authorList>
            <person name="Whitman W."/>
        </authorList>
    </citation>
    <scope>NUCLEOTIDE SEQUENCE [LARGE SCALE GENOMIC DNA]</scope>
    <source>
        <strain evidence="3 4">CGMCC 1.9313</strain>
    </source>
</reference>
<evidence type="ECO:0000259" key="2">
    <source>
        <dbReference type="Pfam" id="PF16130"/>
    </source>
</evidence>
<feature type="domain" description="DUF4842" evidence="2">
    <location>
        <begin position="496"/>
        <end position="701"/>
    </location>
</feature>
<evidence type="ECO:0000313" key="3">
    <source>
        <dbReference type="EMBL" id="PRY52541.1"/>
    </source>
</evidence>
<comment type="caution">
    <text evidence="3">The sequence shown here is derived from an EMBL/GenBank/DDBJ whole genome shotgun (WGS) entry which is preliminary data.</text>
</comment>
<keyword evidence="4" id="KW-1185">Reference proteome</keyword>
<dbReference type="InterPro" id="IPR025193">
    <property type="entry name" value="DUF4114"/>
</dbReference>
<dbReference type="EMBL" id="PVTH01000005">
    <property type="protein sequence ID" value="PRY52541.1"/>
    <property type="molecule type" value="Genomic_DNA"/>
</dbReference>
<dbReference type="InterPro" id="IPR031025">
    <property type="entry name" value="LruC_dom"/>
</dbReference>
<dbReference type="InterPro" id="IPR032295">
    <property type="entry name" value="DUF4842"/>
</dbReference>
<proteinExistence type="predicted"/>
<dbReference type="Proteomes" id="UP000238034">
    <property type="component" value="Unassembled WGS sequence"/>
</dbReference>
<evidence type="ECO:0000313" key="4">
    <source>
        <dbReference type="Proteomes" id="UP000238034"/>
    </source>
</evidence>
<protein>
    <submittedName>
        <fullName evidence="3">LruC domain-containing protein</fullName>
    </submittedName>
</protein>
<dbReference type="Pfam" id="PF16130">
    <property type="entry name" value="DUF4842"/>
    <property type="match status" value="1"/>
</dbReference>
<name>A0A2T0U3R8_9SPHI</name>
<dbReference type="OrthoDB" id="1204817at2"/>